<comment type="caution">
    <text evidence="1">The sequence shown here is derived from an EMBL/GenBank/DDBJ whole genome shotgun (WGS) entry which is preliminary data.</text>
</comment>
<keyword evidence="2" id="KW-1185">Reference proteome</keyword>
<sequence length="554" mass="58810">MAEYDSPETDSSASATRLRPKSLGSPEAGNIVNMYQMEGQTGKGRTFSEVELENQKPASDIAAAASSPSSNRQSKEGQLDFEEIAISPKMDMGATSFQRNEGDESPPFNENGSSPSYLDPSIECSLHDKNAPAINQANESQQKPRPHCSADGSGSSSMVVTPQQQHLETFGNSDAGETKRGSEASEIDDARSGLKIIRPEASVVEHRTATSKPTSVVMDVICPLNTGSADPASTILKSEDPAQDLGVTTNKTMSSPVQKSRMSLLPSALGFASSLLPLARTESTSSVSTMATEKSSSSHVTDNKADSHENKQQSSGSSDTSSIISTLSSKASLGSVPTSSGAGPSSWRSMATYLTSRGPAAPIQESLATPTPGKNQRAITRNLQDTGEETPSTSFLLHHVTSASAIADRRRSLELGGPQKLREGFERVKAEMVSAAKELREDEKRKRDSARSDVSVDLDVLGEGNDVGHSTAADVIKGETGQPHKFPLSADGIDWSSKSITLGATYSALLKLPSSHEKAIQKDLSRTFPNHAYFKKGKGVGQENLFNVVKAYSL</sequence>
<organism evidence="1 2">
    <name type="scientific">Naganishia cerealis</name>
    <dbReference type="NCBI Taxonomy" id="610337"/>
    <lineage>
        <taxon>Eukaryota</taxon>
        <taxon>Fungi</taxon>
        <taxon>Dikarya</taxon>
        <taxon>Basidiomycota</taxon>
        <taxon>Agaricomycotina</taxon>
        <taxon>Tremellomycetes</taxon>
        <taxon>Filobasidiales</taxon>
        <taxon>Filobasidiaceae</taxon>
        <taxon>Naganishia</taxon>
    </lineage>
</organism>
<dbReference type="EMBL" id="JASBWR010000010">
    <property type="protein sequence ID" value="KAJ9110912.1"/>
    <property type="molecule type" value="Genomic_DNA"/>
</dbReference>
<name>A0ACC2WK37_9TREE</name>
<accession>A0ACC2WK37</accession>
<evidence type="ECO:0000313" key="1">
    <source>
        <dbReference type="EMBL" id="KAJ9110912.1"/>
    </source>
</evidence>
<reference evidence="1" key="1">
    <citation type="submission" date="2023-04" db="EMBL/GenBank/DDBJ databases">
        <title>Draft Genome sequencing of Naganishia species isolated from polar environments using Oxford Nanopore Technology.</title>
        <authorList>
            <person name="Leo P."/>
            <person name="Venkateswaran K."/>
        </authorList>
    </citation>
    <scope>NUCLEOTIDE SEQUENCE</scope>
    <source>
        <strain evidence="1">MNA-CCFEE 5261</strain>
    </source>
</reference>
<dbReference type="Proteomes" id="UP001241377">
    <property type="component" value="Unassembled WGS sequence"/>
</dbReference>
<gene>
    <name evidence="1" type="ORF">QFC19_001421</name>
</gene>
<proteinExistence type="predicted"/>
<protein>
    <submittedName>
        <fullName evidence="1">Uncharacterized protein</fullName>
    </submittedName>
</protein>
<evidence type="ECO:0000313" key="2">
    <source>
        <dbReference type="Proteomes" id="UP001241377"/>
    </source>
</evidence>